<dbReference type="PANTHER" id="PTHR36973">
    <property type="entry name" value="SLL1456 PROTEIN-RELATED"/>
    <property type="match status" value="1"/>
</dbReference>
<gene>
    <name evidence="2" type="ORF">ICL16_05210</name>
</gene>
<dbReference type="Pfam" id="PF05050">
    <property type="entry name" value="Methyltransf_21"/>
    <property type="match status" value="2"/>
</dbReference>
<name>A0A8J7BWA9_9CYAN</name>
<evidence type="ECO:0000259" key="1">
    <source>
        <dbReference type="Pfam" id="PF05050"/>
    </source>
</evidence>
<dbReference type="EMBL" id="JACXAE010000025">
    <property type="protein sequence ID" value="MBD2771527.1"/>
    <property type="molecule type" value="Genomic_DNA"/>
</dbReference>
<organism evidence="2 3">
    <name type="scientific">Iningainema tapete BLCC-T55</name>
    <dbReference type="NCBI Taxonomy" id="2748662"/>
    <lineage>
        <taxon>Bacteria</taxon>
        <taxon>Bacillati</taxon>
        <taxon>Cyanobacteriota</taxon>
        <taxon>Cyanophyceae</taxon>
        <taxon>Nostocales</taxon>
        <taxon>Scytonemataceae</taxon>
        <taxon>Iningainema tapete</taxon>
    </lineage>
</organism>
<dbReference type="SUPFAM" id="SSF53335">
    <property type="entry name" value="S-adenosyl-L-methionine-dependent methyltransferases"/>
    <property type="match status" value="1"/>
</dbReference>
<accession>A0A8J7BWA9</accession>
<sequence length="469" mass="52877">MTFTRDIYINIPSPIEKELNNLFAANSQITIFDIGSCEGEDSVKYSKLFPKAKIYAVEALPKNIPLLRATLEKYSVNNVEILPFALSDSKGQAKFYVSSGKPDHASDGGDWDYGNKSSSLLAPNEVEFDKYLSWLQFNEVITVETYTLEDVCKERHISEIDFIHMDVQGAEIAVLKGARNILKATKLIWLEVEAVFYYKNQPLKQDVEEFMEANGFYKVRDTVGAVDGDQLYVNLAYSKQIVSSFFDLLERTRYEKTCYSRCGEDLIVKSIFDVLGVKQPSYLDIGAFAPEHLSNTYFFYLNGSRGINIQPDTNLFQTFLNKRQSDINLNIGISDSSGEIDFYVMSNPFLNTFSKKEADSYSKMNCSVTAVPKIKVDTFSNIIAGYCGNKFPDFLSVDFLGMDDNILASINYEASSPTVICVKTMTLSPTGSSAKNTSVVKFLESKGYMVFADTYINTIFVKRDKWVRS</sequence>
<feature type="domain" description="Methyltransferase FkbM" evidence="1">
    <location>
        <begin position="284"/>
        <end position="448"/>
    </location>
</feature>
<feature type="domain" description="Methyltransferase FkbM" evidence="1">
    <location>
        <begin position="33"/>
        <end position="216"/>
    </location>
</feature>
<dbReference type="Gene3D" id="3.40.50.150">
    <property type="entry name" value="Vaccinia Virus protein VP39"/>
    <property type="match status" value="2"/>
</dbReference>
<dbReference type="Proteomes" id="UP000629098">
    <property type="component" value="Unassembled WGS sequence"/>
</dbReference>
<keyword evidence="2" id="KW-0489">Methyltransferase</keyword>
<protein>
    <submittedName>
        <fullName evidence="2">FkbM family methyltransferase</fullName>
    </submittedName>
</protein>
<dbReference type="GO" id="GO:0008171">
    <property type="term" value="F:O-methyltransferase activity"/>
    <property type="evidence" value="ECO:0007669"/>
    <property type="project" value="TreeGrafter"/>
</dbReference>
<dbReference type="PANTHER" id="PTHR36973:SF4">
    <property type="entry name" value="NODULATION PROTEIN"/>
    <property type="match status" value="1"/>
</dbReference>
<dbReference type="InterPro" id="IPR029063">
    <property type="entry name" value="SAM-dependent_MTases_sf"/>
</dbReference>
<keyword evidence="2" id="KW-0808">Transferase</keyword>
<proteinExistence type="predicted"/>
<evidence type="ECO:0000313" key="2">
    <source>
        <dbReference type="EMBL" id="MBD2771527.1"/>
    </source>
</evidence>
<dbReference type="NCBIfam" id="TIGR01444">
    <property type="entry name" value="fkbM_fam"/>
    <property type="match status" value="1"/>
</dbReference>
<evidence type="ECO:0000313" key="3">
    <source>
        <dbReference type="Proteomes" id="UP000629098"/>
    </source>
</evidence>
<dbReference type="GO" id="GO:0032259">
    <property type="term" value="P:methylation"/>
    <property type="evidence" value="ECO:0007669"/>
    <property type="project" value="UniProtKB-KW"/>
</dbReference>
<keyword evidence="3" id="KW-1185">Reference proteome</keyword>
<comment type="caution">
    <text evidence="2">The sequence shown here is derived from an EMBL/GenBank/DDBJ whole genome shotgun (WGS) entry which is preliminary data.</text>
</comment>
<dbReference type="InterPro" id="IPR006342">
    <property type="entry name" value="FkbM_mtfrase"/>
</dbReference>
<dbReference type="AlphaFoldDB" id="A0A8J7BWA9"/>
<dbReference type="RefSeq" id="WP_190825818.1">
    <property type="nucleotide sequence ID" value="NZ_CAWPPI010000025.1"/>
</dbReference>
<dbReference type="InterPro" id="IPR053188">
    <property type="entry name" value="FkbM_Methyltransferase"/>
</dbReference>
<reference evidence="2" key="1">
    <citation type="submission" date="2020-09" db="EMBL/GenBank/DDBJ databases">
        <title>Iningainema tapete sp. nov. (Scytonemataceae, Cyanobacteria) from greenhouses in central Florida (USA) produces two types of nodularin with biosynthetic potential for microcystin-LR and anabaenopeptins.</title>
        <authorList>
            <person name="Berthold D.E."/>
            <person name="Lefler F.W."/>
            <person name="Huang I.-S."/>
            <person name="Abdulla H."/>
            <person name="Zimba P.V."/>
            <person name="Laughinghouse H.D. IV."/>
        </authorList>
    </citation>
    <scope>NUCLEOTIDE SEQUENCE</scope>
    <source>
        <strain evidence="2">BLCCT55</strain>
    </source>
</reference>